<dbReference type="InterPro" id="IPR036890">
    <property type="entry name" value="HATPase_C_sf"/>
</dbReference>
<evidence type="ECO:0000259" key="2">
    <source>
        <dbReference type="Pfam" id="PF13581"/>
    </source>
</evidence>
<dbReference type="SUPFAM" id="SSF55874">
    <property type="entry name" value="ATPase domain of HSP90 chaperone/DNA topoisomerase II/histidine kinase"/>
    <property type="match status" value="1"/>
</dbReference>
<dbReference type="OrthoDB" id="4350801at2"/>
<accession>A0A317QRL5</accession>
<keyword evidence="1" id="KW-0418">Kinase</keyword>
<feature type="domain" description="MEDS" evidence="3">
    <location>
        <begin position="17"/>
        <end position="160"/>
    </location>
</feature>
<organism evidence="4 5">
    <name type="scientific">Geodermatophilus normandii</name>
    <dbReference type="NCBI Taxonomy" id="1137989"/>
    <lineage>
        <taxon>Bacteria</taxon>
        <taxon>Bacillati</taxon>
        <taxon>Actinomycetota</taxon>
        <taxon>Actinomycetes</taxon>
        <taxon>Geodermatophilales</taxon>
        <taxon>Geodermatophilaceae</taxon>
        <taxon>Geodermatophilus</taxon>
    </lineage>
</organism>
<dbReference type="EMBL" id="QGTX01000001">
    <property type="protein sequence ID" value="PWW24370.1"/>
    <property type="molecule type" value="Genomic_DNA"/>
</dbReference>
<dbReference type="NCBIfam" id="NF041045">
    <property type="entry name" value="RsbA_anti_sig"/>
    <property type="match status" value="1"/>
</dbReference>
<dbReference type="InterPro" id="IPR050267">
    <property type="entry name" value="Anti-sigma-factor_SerPK"/>
</dbReference>
<evidence type="ECO:0000259" key="3">
    <source>
        <dbReference type="Pfam" id="PF14417"/>
    </source>
</evidence>
<comment type="caution">
    <text evidence="4">The sequence shown here is derived from an EMBL/GenBank/DDBJ whole genome shotgun (WGS) entry which is preliminary data.</text>
</comment>
<reference evidence="5" key="1">
    <citation type="submission" date="2018-05" db="EMBL/GenBank/DDBJ databases">
        <authorList>
            <person name="Klenk H.-P."/>
            <person name="Huntemann M."/>
            <person name="Clum A."/>
            <person name="Pillay M."/>
            <person name="Palaniappan K."/>
            <person name="Varghese N."/>
            <person name="Mikhailova N."/>
            <person name="Stamatis D."/>
            <person name="Reddy T."/>
            <person name="Daum C."/>
            <person name="Shapiro N."/>
            <person name="Ivanova N."/>
            <person name="Kyrpides N."/>
            <person name="Woyke T."/>
        </authorList>
    </citation>
    <scope>NUCLEOTIDE SEQUENCE [LARGE SCALE GENOMIC DNA]</scope>
    <source>
        <strain evidence="5">DSM 45417</strain>
    </source>
</reference>
<keyword evidence="1" id="KW-0808">Transferase</keyword>
<dbReference type="GO" id="GO:0004674">
    <property type="term" value="F:protein serine/threonine kinase activity"/>
    <property type="evidence" value="ECO:0007669"/>
    <property type="project" value="UniProtKB-KW"/>
</dbReference>
<keyword evidence="1" id="KW-0723">Serine/threonine-protein kinase</keyword>
<evidence type="ECO:0000256" key="1">
    <source>
        <dbReference type="ARBA" id="ARBA00022527"/>
    </source>
</evidence>
<protein>
    <submittedName>
        <fullName evidence="4">Anti-sigma regulatory factor (Ser/Thr protein kinase)</fullName>
    </submittedName>
</protein>
<gene>
    <name evidence="4" type="ORF">JD79_03549</name>
</gene>
<dbReference type="PANTHER" id="PTHR35526:SF3">
    <property type="entry name" value="ANTI-SIGMA-F FACTOR RSBW"/>
    <property type="match status" value="1"/>
</dbReference>
<dbReference type="InterPro" id="IPR003594">
    <property type="entry name" value="HATPase_dom"/>
</dbReference>
<feature type="domain" description="Histidine kinase/HSP90-like ATPase" evidence="2">
    <location>
        <begin position="219"/>
        <end position="308"/>
    </location>
</feature>
<dbReference type="Pfam" id="PF13581">
    <property type="entry name" value="HATPase_c_2"/>
    <property type="match status" value="1"/>
</dbReference>
<sequence length="318" mass="34451">MTRLRPTGDWDGTRLAHEGFVFSADDELVERVVPFVLEGFRRDEPVLVVAGERVRGLLAGNLGSDLGRLTVFAAAETWWRGGHGTLQAYDRDLRALRATAPSWRLAAEPTWLAREDGRVWSRYEAVANRCYDAMPYYSLCLHDARRLPAEVLAAVDRSHPLTWGGTAPAPGPAYEDPAGFLRSVQPAWTERPADAVVGTVTAPVQGRRALSAAVPGDRRARLGDVVLAAHELLVNALRVAAFAELATWTEGDTFVVEVSDGGPGLPDETLGYVPPDPATGPRGMWLAWSLADDAAVRSGPAGTAVRLHFRRHPPGALR</sequence>
<dbReference type="Pfam" id="PF14417">
    <property type="entry name" value="MEDS"/>
    <property type="match status" value="1"/>
</dbReference>
<proteinExistence type="predicted"/>
<dbReference type="InterPro" id="IPR047718">
    <property type="entry name" value="RsbA-like_anti_sig"/>
</dbReference>
<keyword evidence="5" id="KW-1185">Reference proteome</keyword>
<dbReference type="AlphaFoldDB" id="A0A317QRL5"/>
<dbReference type="Gene3D" id="3.30.565.10">
    <property type="entry name" value="Histidine kinase-like ATPase, C-terminal domain"/>
    <property type="match status" value="1"/>
</dbReference>
<name>A0A317QRL5_9ACTN</name>
<dbReference type="RefSeq" id="WP_110006569.1">
    <property type="nucleotide sequence ID" value="NZ_QGTX01000001.1"/>
</dbReference>
<evidence type="ECO:0000313" key="5">
    <source>
        <dbReference type="Proteomes" id="UP000246661"/>
    </source>
</evidence>
<dbReference type="InterPro" id="IPR025847">
    <property type="entry name" value="MEDS_domain"/>
</dbReference>
<dbReference type="PANTHER" id="PTHR35526">
    <property type="entry name" value="ANTI-SIGMA-F FACTOR RSBW-RELATED"/>
    <property type="match status" value="1"/>
</dbReference>
<evidence type="ECO:0000313" key="4">
    <source>
        <dbReference type="EMBL" id="PWW24370.1"/>
    </source>
</evidence>
<dbReference type="CDD" id="cd16936">
    <property type="entry name" value="HATPase_RsbW-like"/>
    <property type="match status" value="1"/>
</dbReference>
<dbReference type="Proteomes" id="UP000246661">
    <property type="component" value="Unassembled WGS sequence"/>
</dbReference>